<gene>
    <name evidence="1" type="ORF">PAXINDRAFT_172463</name>
</gene>
<dbReference type="AlphaFoldDB" id="A0A0C9TQS3"/>
<accession>A0A0C9TQS3</accession>
<name>A0A0C9TQS3_PAXIN</name>
<protein>
    <submittedName>
        <fullName evidence="1">Uncharacterized protein</fullName>
    </submittedName>
</protein>
<dbReference type="OrthoDB" id="538223at2759"/>
<proteinExistence type="predicted"/>
<organism evidence="1 2">
    <name type="scientific">Paxillus involutus ATCC 200175</name>
    <dbReference type="NCBI Taxonomy" id="664439"/>
    <lineage>
        <taxon>Eukaryota</taxon>
        <taxon>Fungi</taxon>
        <taxon>Dikarya</taxon>
        <taxon>Basidiomycota</taxon>
        <taxon>Agaricomycotina</taxon>
        <taxon>Agaricomycetes</taxon>
        <taxon>Agaricomycetidae</taxon>
        <taxon>Boletales</taxon>
        <taxon>Paxilineae</taxon>
        <taxon>Paxillaceae</taxon>
        <taxon>Paxillus</taxon>
    </lineage>
</organism>
<keyword evidence="2" id="KW-1185">Reference proteome</keyword>
<reference evidence="2" key="2">
    <citation type="submission" date="2015-01" db="EMBL/GenBank/DDBJ databases">
        <title>Evolutionary Origins and Diversification of the Mycorrhizal Mutualists.</title>
        <authorList>
            <consortium name="DOE Joint Genome Institute"/>
            <consortium name="Mycorrhizal Genomics Consortium"/>
            <person name="Kohler A."/>
            <person name="Kuo A."/>
            <person name="Nagy L.G."/>
            <person name="Floudas D."/>
            <person name="Copeland A."/>
            <person name="Barry K.W."/>
            <person name="Cichocki N."/>
            <person name="Veneault-Fourrey C."/>
            <person name="LaButti K."/>
            <person name="Lindquist E.A."/>
            <person name="Lipzen A."/>
            <person name="Lundell T."/>
            <person name="Morin E."/>
            <person name="Murat C."/>
            <person name="Riley R."/>
            <person name="Ohm R."/>
            <person name="Sun H."/>
            <person name="Tunlid A."/>
            <person name="Henrissat B."/>
            <person name="Grigoriev I.V."/>
            <person name="Hibbett D.S."/>
            <person name="Martin F."/>
        </authorList>
    </citation>
    <scope>NUCLEOTIDE SEQUENCE [LARGE SCALE GENOMIC DNA]</scope>
    <source>
        <strain evidence="2">ATCC 200175</strain>
    </source>
</reference>
<dbReference type="EMBL" id="KN819454">
    <property type="protein sequence ID" value="KIJ09526.1"/>
    <property type="molecule type" value="Genomic_DNA"/>
</dbReference>
<dbReference type="SUPFAM" id="SSF48371">
    <property type="entry name" value="ARM repeat"/>
    <property type="match status" value="2"/>
</dbReference>
<evidence type="ECO:0000313" key="1">
    <source>
        <dbReference type="EMBL" id="KIJ09526.1"/>
    </source>
</evidence>
<sequence length="813" mass="92490">MSLTWNLFEFLPIKHQVSWCGAGEHVRRWHLSKPRRIIPGQKIHASVLFANTYRPKAHLGEGFVFPAGWPSTSGDELDDEKWEKVLFDYTAVRELFGRLKSSRRASLRYLDRLLFVLRFKESRTCVRGEDKWQETFEQIIYGDSEDIVKLVAIVAYYEASVDEATVSKDVAKEVTSLKDTEVTSSKHVVNQVTLSEDVLKNARTCLQDILSRRSDRNYRRVIALLRPLTDHEALRKSILTADVITTFMGLLDQVLRFPGPTFSQTMDALGCLLKHEDLDIPLFERSRPLLMLAGQDRGRLTASLNVILPFARTERGRTDCKLLRPRLRHLAQNHQGRVGLLAVETLLELYESEDANTAAERRALTDRLHNDNFRANLAHLFNLLSGADDKHLSRKRDDHASNDVLRRLFGLGNGGQPLHPTQKELIRHLLLATADRDAPERTAATLTVLKLCEDPKIREHLLTQNITSAFIKQLKRRDTSLLGAHALTTCLQYDDMKQPILSNDKVLKYIVKMLRLDSFDDAVGQVEGWRVFAKLMKRLMQNDDLKRKTEGEGSEITKVLEEKLRRGKPKDIRTALISLEILRSIGEHPHTGDVWTTSLVEKGLAHLKTRQWKTQKAGITILSALAQTKHGVDAIMPYIETIVNMLLPASLQPKESTPVGSHLKPSRMLGPACALRVLSEDDTLRKMTNEMAQLENLKDLWLDGNLIEHDTARWRVKTPTRDDVLDMIDKMIKSVNGDFSEDLSITSVGRLALPEIQHWTRLAVLARDSVVNVIAPPARGTVKAVRYTAQWLSPRQLTYFLDRLQRMQSQHTG</sequence>
<dbReference type="InterPro" id="IPR011989">
    <property type="entry name" value="ARM-like"/>
</dbReference>
<dbReference type="Proteomes" id="UP000053647">
    <property type="component" value="Unassembled WGS sequence"/>
</dbReference>
<reference evidence="1 2" key="1">
    <citation type="submission" date="2014-06" db="EMBL/GenBank/DDBJ databases">
        <authorList>
            <consortium name="DOE Joint Genome Institute"/>
            <person name="Kuo A."/>
            <person name="Kohler A."/>
            <person name="Nagy L.G."/>
            <person name="Floudas D."/>
            <person name="Copeland A."/>
            <person name="Barry K.W."/>
            <person name="Cichocki N."/>
            <person name="Veneault-Fourrey C."/>
            <person name="LaButti K."/>
            <person name="Lindquist E.A."/>
            <person name="Lipzen A."/>
            <person name="Lundell T."/>
            <person name="Morin E."/>
            <person name="Murat C."/>
            <person name="Sun H."/>
            <person name="Tunlid A."/>
            <person name="Henrissat B."/>
            <person name="Grigoriev I.V."/>
            <person name="Hibbett D.S."/>
            <person name="Martin F."/>
            <person name="Nordberg H.P."/>
            <person name="Cantor M.N."/>
            <person name="Hua S.X."/>
        </authorList>
    </citation>
    <scope>NUCLEOTIDE SEQUENCE [LARGE SCALE GENOMIC DNA]</scope>
    <source>
        <strain evidence="1 2">ATCC 200175</strain>
    </source>
</reference>
<dbReference type="InterPro" id="IPR016024">
    <property type="entry name" value="ARM-type_fold"/>
</dbReference>
<dbReference type="HOGENOM" id="CLU_018827_0_0_1"/>
<evidence type="ECO:0000313" key="2">
    <source>
        <dbReference type="Proteomes" id="UP000053647"/>
    </source>
</evidence>
<dbReference type="Gene3D" id="1.25.10.10">
    <property type="entry name" value="Leucine-rich Repeat Variant"/>
    <property type="match status" value="1"/>
</dbReference>